<organism evidence="2 3">
    <name type="scientific">Didymella exigua CBS 183.55</name>
    <dbReference type="NCBI Taxonomy" id="1150837"/>
    <lineage>
        <taxon>Eukaryota</taxon>
        <taxon>Fungi</taxon>
        <taxon>Dikarya</taxon>
        <taxon>Ascomycota</taxon>
        <taxon>Pezizomycotina</taxon>
        <taxon>Dothideomycetes</taxon>
        <taxon>Pleosporomycetidae</taxon>
        <taxon>Pleosporales</taxon>
        <taxon>Pleosporineae</taxon>
        <taxon>Didymellaceae</taxon>
        <taxon>Didymella</taxon>
    </lineage>
</organism>
<dbReference type="EMBL" id="ML978971">
    <property type="protein sequence ID" value="KAF1927683.1"/>
    <property type="molecule type" value="Genomic_DNA"/>
</dbReference>
<feature type="region of interest" description="Disordered" evidence="1">
    <location>
        <begin position="57"/>
        <end position="91"/>
    </location>
</feature>
<dbReference type="Proteomes" id="UP000800082">
    <property type="component" value="Unassembled WGS sequence"/>
</dbReference>
<dbReference type="GeneID" id="54345445"/>
<proteinExistence type="predicted"/>
<evidence type="ECO:0000313" key="3">
    <source>
        <dbReference type="Proteomes" id="UP000800082"/>
    </source>
</evidence>
<dbReference type="RefSeq" id="XP_033447935.1">
    <property type="nucleotide sequence ID" value="XM_033587798.1"/>
</dbReference>
<dbReference type="AlphaFoldDB" id="A0A6A5RJR1"/>
<reference evidence="2" key="1">
    <citation type="journal article" date="2020" name="Stud. Mycol.">
        <title>101 Dothideomycetes genomes: a test case for predicting lifestyles and emergence of pathogens.</title>
        <authorList>
            <person name="Haridas S."/>
            <person name="Albert R."/>
            <person name="Binder M."/>
            <person name="Bloem J."/>
            <person name="Labutti K."/>
            <person name="Salamov A."/>
            <person name="Andreopoulos B."/>
            <person name="Baker S."/>
            <person name="Barry K."/>
            <person name="Bills G."/>
            <person name="Bluhm B."/>
            <person name="Cannon C."/>
            <person name="Castanera R."/>
            <person name="Culley D."/>
            <person name="Daum C."/>
            <person name="Ezra D."/>
            <person name="Gonzalez J."/>
            <person name="Henrissat B."/>
            <person name="Kuo A."/>
            <person name="Liang C."/>
            <person name="Lipzen A."/>
            <person name="Lutzoni F."/>
            <person name="Magnuson J."/>
            <person name="Mondo S."/>
            <person name="Nolan M."/>
            <person name="Ohm R."/>
            <person name="Pangilinan J."/>
            <person name="Park H.-J."/>
            <person name="Ramirez L."/>
            <person name="Alfaro M."/>
            <person name="Sun H."/>
            <person name="Tritt A."/>
            <person name="Yoshinaga Y."/>
            <person name="Zwiers L.-H."/>
            <person name="Turgeon B."/>
            <person name="Goodwin S."/>
            <person name="Spatafora J."/>
            <person name="Crous P."/>
            <person name="Grigoriev I."/>
        </authorList>
    </citation>
    <scope>NUCLEOTIDE SEQUENCE</scope>
    <source>
        <strain evidence="2">CBS 183.55</strain>
    </source>
</reference>
<name>A0A6A5RJR1_9PLEO</name>
<sequence length="196" mass="22859">MERREDAVAEPDYYFDYFVHQYVMVVYVIIVVEPCMQSRLWWCCPVWWSHDTCSRRAHNPRSRRAHNPRSRRVHNPCSRRAHNPRSRRAHNPQRQCLFKPHAPAVMQQRLTVEKSPFKCTRPRRMASCRMASCVALLVALWSEASLCWPRTCFEFGGFQERNSSLGGSRRGIRVWGVLGNVSSLVGARKCFEFGGC</sequence>
<evidence type="ECO:0000313" key="2">
    <source>
        <dbReference type="EMBL" id="KAF1927683.1"/>
    </source>
</evidence>
<evidence type="ECO:0000256" key="1">
    <source>
        <dbReference type="SAM" id="MobiDB-lite"/>
    </source>
</evidence>
<protein>
    <submittedName>
        <fullName evidence="2">Uncharacterized protein</fullName>
    </submittedName>
</protein>
<keyword evidence="3" id="KW-1185">Reference proteome</keyword>
<accession>A0A6A5RJR1</accession>
<gene>
    <name evidence="2" type="ORF">M421DRAFT_172971</name>
</gene>